<organism evidence="1 2">
    <name type="scientific">Corymbia citriodora subsp. variegata</name>
    <dbReference type="NCBI Taxonomy" id="360336"/>
    <lineage>
        <taxon>Eukaryota</taxon>
        <taxon>Viridiplantae</taxon>
        <taxon>Streptophyta</taxon>
        <taxon>Embryophyta</taxon>
        <taxon>Tracheophyta</taxon>
        <taxon>Spermatophyta</taxon>
        <taxon>Magnoliopsida</taxon>
        <taxon>eudicotyledons</taxon>
        <taxon>Gunneridae</taxon>
        <taxon>Pentapetalae</taxon>
        <taxon>rosids</taxon>
        <taxon>malvids</taxon>
        <taxon>Myrtales</taxon>
        <taxon>Myrtaceae</taxon>
        <taxon>Myrtoideae</taxon>
        <taxon>Eucalypteae</taxon>
        <taxon>Corymbia</taxon>
    </lineage>
</organism>
<dbReference type="PANTHER" id="PTHR31170:SF25">
    <property type="entry name" value="BNAA09G04570D PROTEIN"/>
    <property type="match status" value="1"/>
</dbReference>
<protein>
    <submittedName>
        <fullName evidence="1">Uncharacterized protein</fullName>
    </submittedName>
</protein>
<proteinExistence type="predicted"/>
<dbReference type="InterPro" id="IPR004158">
    <property type="entry name" value="DUF247_pln"/>
</dbReference>
<dbReference type="Pfam" id="PF03140">
    <property type="entry name" value="DUF247"/>
    <property type="match status" value="1"/>
</dbReference>
<evidence type="ECO:0000313" key="1">
    <source>
        <dbReference type="EMBL" id="KAF7852060.1"/>
    </source>
</evidence>
<sequence length="405" mass="47753">MQGSWRTSARDNNHHQLIASISNRLERISPEAVDCCIFTVPDKLRRTHKEAFLPRQVSIGPFHHGKHRKAMEEHKWRYLQNFLKRTEKKLEECVEAIKEWEGQTRQCYAENIDLSHNDFITMVLVDGAFIIELFLLNRFPERRAENDIIFNKQKQWMITDVRRDLSLMENQLPFFVIKNLFKFAFGTRLEELPSLLELAHDFFGFRANPEAKPEMIFQSNVKHLLDALRFWYLPSLEKAPSDDRKKIEAIPRASQLQAAGVKFRMSNSNCLFDIKFSKGVLEIPSFKLIPSTESFLRNITAFERSYHRDDSYFIDYVAFLGNLIDTRDDAKLLIRKKIIDIENWLGNDEALINLFNSFGRESGFGTRNISFFRIRQELKAYYRTFWHKLKVTMKRDSTSKKKPPG</sequence>
<name>A0A8T0CXA3_CORYI</name>
<gene>
    <name evidence="1" type="ORF">BT93_L0588</name>
</gene>
<dbReference type="EMBL" id="MU089520">
    <property type="protein sequence ID" value="KAF7852060.1"/>
    <property type="molecule type" value="Genomic_DNA"/>
</dbReference>
<comment type="caution">
    <text evidence="1">The sequence shown here is derived from an EMBL/GenBank/DDBJ whole genome shotgun (WGS) entry which is preliminary data.</text>
</comment>
<keyword evidence="2" id="KW-1185">Reference proteome</keyword>
<evidence type="ECO:0000313" key="2">
    <source>
        <dbReference type="Proteomes" id="UP000806378"/>
    </source>
</evidence>
<dbReference type="Gramene" id="rna-gnl|WGS:JABURB|Cocit.L0588.1">
    <property type="protein sequence ID" value="cds-KAF7852060.1"/>
    <property type="gene ID" value="gene-BT93_L0588"/>
</dbReference>
<dbReference type="OrthoDB" id="672127at2759"/>
<dbReference type="PANTHER" id="PTHR31170">
    <property type="entry name" value="BNAC04G53230D PROTEIN"/>
    <property type="match status" value="1"/>
</dbReference>
<dbReference type="Proteomes" id="UP000806378">
    <property type="component" value="Unassembled WGS sequence"/>
</dbReference>
<reference evidence="1" key="1">
    <citation type="submission" date="2020-05" db="EMBL/GenBank/DDBJ databases">
        <title>WGS assembly of Corymbia citriodora subspecies variegata.</title>
        <authorList>
            <person name="Barry K."/>
            <person name="Hundley H."/>
            <person name="Shu S."/>
            <person name="Jenkins J."/>
            <person name="Grimwood J."/>
            <person name="Baten A."/>
        </authorList>
    </citation>
    <scope>NUCLEOTIDE SEQUENCE</scope>
    <source>
        <strain evidence="1">CV2-018</strain>
    </source>
</reference>
<accession>A0A8T0CXA3</accession>
<dbReference type="AlphaFoldDB" id="A0A8T0CXA3"/>